<dbReference type="EMBL" id="CAXIPU020000556">
    <property type="protein sequence ID" value="CAL1672412.1"/>
    <property type="molecule type" value="Genomic_DNA"/>
</dbReference>
<feature type="region of interest" description="Disordered" evidence="2">
    <location>
        <begin position="215"/>
        <end position="236"/>
    </location>
</feature>
<evidence type="ECO:0000256" key="2">
    <source>
        <dbReference type="SAM" id="MobiDB-lite"/>
    </source>
</evidence>
<evidence type="ECO:0000313" key="4">
    <source>
        <dbReference type="Proteomes" id="UP001497644"/>
    </source>
</evidence>
<gene>
    <name evidence="3" type="ORF">LPLAT_LOCUS7078</name>
</gene>
<reference evidence="3" key="1">
    <citation type="submission" date="2024-04" db="EMBL/GenBank/DDBJ databases">
        <authorList>
            <consortium name="Molecular Ecology Group"/>
        </authorList>
    </citation>
    <scope>NUCLEOTIDE SEQUENCE</scope>
</reference>
<keyword evidence="4" id="KW-1185">Reference proteome</keyword>
<feature type="compositionally biased region" description="Basic and acidic residues" evidence="2">
    <location>
        <begin position="65"/>
        <end position="75"/>
    </location>
</feature>
<keyword evidence="1" id="KW-0175">Coiled coil</keyword>
<feature type="region of interest" description="Disordered" evidence="2">
    <location>
        <begin position="1"/>
        <end position="50"/>
    </location>
</feature>
<dbReference type="AlphaFoldDB" id="A0AAV2MYX9"/>
<protein>
    <submittedName>
        <fullName evidence="3">Uncharacterized protein</fullName>
    </submittedName>
</protein>
<sequence length="715" mass="82598">MDKNPGNDEQPMTEGDPARKEDPDVILMENPTEEDADVTKKRQRSAVIVRERKGNISKTCSENVQSDRRDMSEENIKRTKEIKTLSENSIKIDVRNTKTLHKDNVKRIEKISNIAEVDKLEKRLVDIETKIYTSRGDRSGKNKIDIKTMIESLRKDIINKVNKENAKTLESKYNDSSKNLSNLSMTDLNDIVMTSTPKNNTILKESPSIITRKNFDKNNKKTKDGSREDRNLDRKKLDDNNLENKFRVRDMKELTIQGNGNKVKSKFIERFDTQNSLNDKDNSSENKELEENSYRLSQDSIIEELEQRRNSNASLVIDNSDDTIIISSEDENKKEIEKRLTEINNLRSMREQTLNKILKMNNQTIDSEGREEINKFTAKIKEILDKSYKDLKSGENSDKKPKKEKISEIIDTTAKNNLNQSNFKSSNSKIINKECKSKENNFLPNDKFREMNCNQPSVRIDKNNVETVKSTRENNYTMKTNIETIERNIYEQTRGRASAEYMEISRQGQNQHGDITCSRDLSRSKLSEENKQSTAEMEFKNQLEALSEEENNLLRRIEKRIRMQSVIKKRQERLNILRRLAGDTDDETTPSETEIDELTKIEQKRTAEVSKKIFLALQAENIERTFHQVAKLEDNDGIPVYDVDIVVSVKKLSQSTGVNKAINIDMTIEGNLLEGDVRLVEPKDDTIPQTLGKVFERFKVRKDTSTSQPSAKCKT</sequence>
<feature type="coiled-coil region" evidence="1">
    <location>
        <begin position="326"/>
        <end position="363"/>
    </location>
</feature>
<accession>A0AAV2MYX9</accession>
<evidence type="ECO:0000313" key="3">
    <source>
        <dbReference type="EMBL" id="CAL1672412.1"/>
    </source>
</evidence>
<dbReference type="Proteomes" id="UP001497644">
    <property type="component" value="Unassembled WGS sequence"/>
</dbReference>
<comment type="caution">
    <text evidence="3">The sequence shown here is derived from an EMBL/GenBank/DDBJ whole genome shotgun (WGS) entry which is preliminary data.</text>
</comment>
<name>A0AAV2MYX9_9HYME</name>
<organism evidence="3 4">
    <name type="scientific">Lasius platythorax</name>
    <dbReference type="NCBI Taxonomy" id="488582"/>
    <lineage>
        <taxon>Eukaryota</taxon>
        <taxon>Metazoa</taxon>
        <taxon>Ecdysozoa</taxon>
        <taxon>Arthropoda</taxon>
        <taxon>Hexapoda</taxon>
        <taxon>Insecta</taxon>
        <taxon>Pterygota</taxon>
        <taxon>Neoptera</taxon>
        <taxon>Endopterygota</taxon>
        <taxon>Hymenoptera</taxon>
        <taxon>Apocrita</taxon>
        <taxon>Aculeata</taxon>
        <taxon>Formicoidea</taxon>
        <taxon>Formicidae</taxon>
        <taxon>Formicinae</taxon>
        <taxon>Lasius</taxon>
        <taxon>Lasius</taxon>
    </lineage>
</organism>
<proteinExistence type="predicted"/>
<evidence type="ECO:0000256" key="1">
    <source>
        <dbReference type="SAM" id="Coils"/>
    </source>
</evidence>
<feature type="region of interest" description="Disordered" evidence="2">
    <location>
        <begin position="56"/>
        <end position="75"/>
    </location>
</feature>